<gene>
    <name evidence="1" type="ORF">GCK72_004135</name>
</gene>
<dbReference type="RefSeq" id="XP_053588683.1">
    <property type="nucleotide sequence ID" value="XM_053724489.1"/>
</dbReference>
<reference evidence="1 2" key="1">
    <citation type="submission" date="2019-12" db="EMBL/GenBank/DDBJ databases">
        <title>Chromosome-level assembly of the Caenorhabditis remanei genome.</title>
        <authorList>
            <person name="Teterina A.A."/>
            <person name="Willis J.H."/>
            <person name="Phillips P.C."/>
        </authorList>
    </citation>
    <scope>NUCLEOTIDE SEQUENCE [LARGE SCALE GENOMIC DNA]</scope>
    <source>
        <strain evidence="1 2">PX506</strain>
        <tissue evidence="1">Whole organism</tissue>
    </source>
</reference>
<dbReference type="EMBL" id="WUAV01000002">
    <property type="protein sequence ID" value="KAF1764188.1"/>
    <property type="molecule type" value="Genomic_DNA"/>
</dbReference>
<protein>
    <submittedName>
        <fullName evidence="1">Uncharacterized protein</fullName>
    </submittedName>
</protein>
<dbReference type="InterPro" id="IPR021942">
    <property type="entry name" value="DUF3557"/>
</dbReference>
<accession>A0A6A5H8X5</accession>
<name>A0A6A5H8X5_CAERE</name>
<organism evidence="1 2">
    <name type="scientific">Caenorhabditis remanei</name>
    <name type="common">Caenorhabditis vulgaris</name>
    <dbReference type="NCBI Taxonomy" id="31234"/>
    <lineage>
        <taxon>Eukaryota</taxon>
        <taxon>Metazoa</taxon>
        <taxon>Ecdysozoa</taxon>
        <taxon>Nematoda</taxon>
        <taxon>Chromadorea</taxon>
        <taxon>Rhabditida</taxon>
        <taxon>Rhabditina</taxon>
        <taxon>Rhabditomorpha</taxon>
        <taxon>Rhabditoidea</taxon>
        <taxon>Rhabditidae</taxon>
        <taxon>Peloderinae</taxon>
        <taxon>Caenorhabditis</taxon>
    </lineage>
</organism>
<dbReference type="Proteomes" id="UP000483820">
    <property type="component" value="Chromosome II"/>
</dbReference>
<evidence type="ECO:0000313" key="2">
    <source>
        <dbReference type="Proteomes" id="UP000483820"/>
    </source>
</evidence>
<dbReference type="KEGG" id="crq:GCK72_004135"/>
<dbReference type="AlphaFoldDB" id="A0A6A5H8X5"/>
<evidence type="ECO:0000313" key="1">
    <source>
        <dbReference type="EMBL" id="KAF1764188.1"/>
    </source>
</evidence>
<sequence length="461" mass="53480">MTTRRPQPLFYDTLKCVGLYLEPNLRFQLSLRCLGFRSVHKTQPVRIHNLKMRPNNFEVNGTVFSVGIIRKYARTTPTPKPVKVSNAGGGIQYDVDRYGIRSDGREEENQEMEAAMRDATQVTRLEERLQWLVRSRERQRWDVVPDLDLAIESKRLEILSYRMRMTNQEPPFTQYLQLTITNGTVQNVERVEYDKNLKYTSDYILGRIFGVVKVQVGSLQIGEDNFHHRFRFFFHQFADEQQFAEQQEGPGNAFHVNTLNGQIESLLPVQDGNLEVAEMRVTGNLKNALASIQTKLTETHTPLKKLTCAYQPLPDEPVLQNAEFLCVARTGCLKVFSGNLNNRIHLAECVVVETDFMNLVNKWAMEKSEVGRFYSIGFRKVKEIEEFFTLFINIPGAERGDNEETRWSQFPECIIIPMRYETELNVWFEETNEEDKVYCDTKFIVKIKVQNSGYAQVHGSF</sequence>
<dbReference type="PANTHER" id="PTHR31379">
    <property type="entry name" value="F-BOX C PROTEIN-RELATED-RELATED"/>
    <property type="match status" value="1"/>
</dbReference>
<dbReference type="CTD" id="9813550"/>
<dbReference type="PANTHER" id="PTHR31379:SF1">
    <property type="entry name" value="F-BOX C PROTEIN-RELATED"/>
    <property type="match status" value="1"/>
</dbReference>
<comment type="caution">
    <text evidence="1">The sequence shown here is derived from an EMBL/GenBank/DDBJ whole genome shotgun (WGS) entry which is preliminary data.</text>
</comment>
<dbReference type="Pfam" id="PF12078">
    <property type="entry name" value="DUF3557"/>
    <property type="match status" value="1"/>
</dbReference>
<proteinExistence type="predicted"/>
<dbReference type="GeneID" id="9813550"/>